<keyword evidence="1" id="KW-0812">Transmembrane</keyword>
<keyword evidence="1" id="KW-0472">Membrane</keyword>
<sequence>MPQGSYVTDKTIGKVEDEVRADEEVQFIARGNDVEVSYRGSTDNLNYIRGRPRLVVTDQRVFLKIPKTIGTNVESFEYDEIAGADLGNSGLTGTRVKFRTVQGKDYSFRADKPDDSELEMMVEFMREQASGERPQTSGSAGSTPADFHQTESCIECGEGVNEGVSRCPNCGYDPSDYKSKQRKNSLIGGILCATIIGIPLGILYIRRARKQGKKAKRGVTG</sequence>
<protein>
    <submittedName>
        <fullName evidence="3">PH domain-containing protein</fullName>
    </submittedName>
</protein>
<accession>A0ABU2FJU2</accession>
<dbReference type="InterPro" id="IPR039519">
    <property type="entry name" value="YokE-like_PH"/>
</dbReference>
<organism evidence="3 4">
    <name type="scientific">Haloarcula onubensis</name>
    <dbReference type="NCBI Taxonomy" id="2950539"/>
    <lineage>
        <taxon>Archaea</taxon>
        <taxon>Methanobacteriati</taxon>
        <taxon>Methanobacteriota</taxon>
        <taxon>Stenosarchaea group</taxon>
        <taxon>Halobacteria</taxon>
        <taxon>Halobacteriales</taxon>
        <taxon>Haloarculaceae</taxon>
        <taxon>Haloarcula</taxon>
    </lineage>
</organism>
<dbReference type="RefSeq" id="WP_310898411.1">
    <property type="nucleotide sequence ID" value="NZ_JAMQOS010000001.1"/>
</dbReference>
<keyword evidence="4" id="KW-1185">Reference proteome</keyword>
<proteinExistence type="predicted"/>
<gene>
    <name evidence="3" type="ORF">NDI86_00395</name>
</gene>
<evidence type="ECO:0000256" key="1">
    <source>
        <dbReference type="SAM" id="Phobius"/>
    </source>
</evidence>
<feature type="transmembrane region" description="Helical" evidence="1">
    <location>
        <begin position="186"/>
        <end position="205"/>
    </location>
</feature>
<evidence type="ECO:0000313" key="4">
    <source>
        <dbReference type="Proteomes" id="UP001268864"/>
    </source>
</evidence>
<comment type="caution">
    <text evidence="3">The sequence shown here is derived from an EMBL/GenBank/DDBJ whole genome shotgun (WGS) entry which is preliminary data.</text>
</comment>
<name>A0ABU2FJU2_9EURY</name>
<evidence type="ECO:0000259" key="2">
    <source>
        <dbReference type="Pfam" id="PF14470"/>
    </source>
</evidence>
<keyword evidence="1" id="KW-1133">Transmembrane helix</keyword>
<dbReference type="Proteomes" id="UP001268864">
    <property type="component" value="Unassembled WGS sequence"/>
</dbReference>
<dbReference type="Pfam" id="PF14470">
    <property type="entry name" value="bPH_3"/>
    <property type="match status" value="1"/>
</dbReference>
<reference evidence="3 4" key="1">
    <citation type="submission" date="2022-06" db="EMBL/GenBank/DDBJ databases">
        <title>Halomicroarcula sp. a new haloarchaeum isolate from saline soil.</title>
        <authorList>
            <person name="Strakova D."/>
            <person name="Galisteo C."/>
            <person name="Sanchez-Porro C."/>
            <person name="Ventosa A."/>
        </authorList>
    </citation>
    <scope>NUCLEOTIDE SEQUENCE [LARGE SCALE GENOMIC DNA]</scope>
    <source>
        <strain evidence="3 4">S3CR25-11</strain>
    </source>
</reference>
<dbReference type="EMBL" id="JAMQOS010000001">
    <property type="protein sequence ID" value="MDS0280562.1"/>
    <property type="molecule type" value="Genomic_DNA"/>
</dbReference>
<evidence type="ECO:0000313" key="3">
    <source>
        <dbReference type="EMBL" id="MDS0280562.1"/>
    </source>
</evidence>
<feature type="domain" description="YokE-like PH" evidence="2">
    <location>
        <begin position="22"/>
        <end position="126"/>
    </location>
</feature>